<dbReference type="InterPro" id="IPR018669">
    <property type="entry name" value="Toxin_HigB"/>
</dbReference>
<protein>
    <submittedName>
        <fullName evidence="1">Cytoplasmic protein</fullName>
    </submittedName>
</protein>
<evidence type="ECO:0000313" key="1">
    <source>
        <dbReference type="EMBL" id="TBW53358.1"/>
    </source>
</evidence>
<name>A0ABY1ZHS7_9GAMM</name>
<organism evidence="1 2">
    <name type="scientific">Marinobacter halodurans</name>
    <dbReference type="NCBI Taxonomy" id="2528979"/>
    <lineage>
        <taxon>Bacteria</taxon>
        <taxon>Pseudomonadati</taxon>
        <taxon>Pseudomonadota</taxon>
        <taxon>Gammaproteobacteria</taxon>
        <taxon>Pseudomonadales</taxon>
        <taxon>Marinobacteraceae</taxon>
        <taxon>Marinobacter</taxon>
    </lineage>
</organism>
<keyword evidence="2" id="KW-1185">Reference proteome</keyword>
<reference evidence="1 2" key="1">
    <citation type="submission" date="2019-02" db="EMBL/GenBank/DDBJ databases">
        <title>Marinobacter halodurans sp. nov., a marine bacterium isolated from sea tidal flat.</title>
        <authorList>
            <person name="Yoo Y."/>
            <person name="Lee D.W."/>
            <person name="Kim B.S."/>
            <person name="Kim J.-J."/>
        </authorList>
    </citation>
    <scope>NUCLEOTIDE SEQUENCE [LARGE SCALE GENOMIC DNA]</scope>
    <source>
        <strain evidence="1 2">YJ-S3-2</strain>
    </source>
</reference>
<dbReference type="EMBL" id="SJDL01000025">
    <property type="protein sequence ID" value="TBW53358.1"/>
    <property type="molecule type" value="Genomic_DNA"/>
</dbReference>
<comment type="caution">
    <text evidence="1">The sequence shown here is derived from an EMBL/GenBank/DDBJ whole genome shotgun (WGS) entry which is preliminary data.</text>
</comment>
<dbReference type="RefSeq" id="WP_131482766.1">
    <property type="nucleotide sequence ID" value="NZ_SJDL01000025.1"/>
</dbReference>
<dbReference type="Pfam" id="PF09907">
    <property type="entry name" value="HigB_toxin"/>
    <property type="match status" value="1"/>
</dbReference>
<gene>
    <name evidence="1" type="ORF">EZI54_15365</name>
</gene>
<proteinExistence type="predicted"/>
<sequence length="105" mass="12499">MNVISKKPFNDAAQKYPNDRDALLETYRVLNRTDFQTPEELKAVFPSLDNFKYKDKWWVLDVGGNNLRVLAFIQFVNKRMYIKHIVSHADYDKLTDKYRKAQGKR</sequence>
<dbReference type="Proteomes" id="UP000313645">
    <property type="component" value="Unassembled WGS sequence"/>
</dbReference>
<evidence type="ECO:0000313" key="2">
    <source>
        <dbReference type="Proteomes" id="UP000313645"/>
    </source>
</evidence>
<accession>A0ABY1ZHS7</accession>